<evidence type="ECO:0000256" key="8">
    <source>
        <dbReference type="ARBA" id="ARBA00023136"/>
    </source>
</evidence>
<accession>A0A916ZJG6</accession>
<keyword evidence="5 10" id="KW-1133">Transmembrane helix</keyword>
<feature type="transmembrane region" description="Helical" evidence="10">
    <location>
        <begin position="388"/>
        <end position="406"/>
    </location>
</feature>
<feature type="transmembrane region" description="Helical" evidence="10">
    <location>
        <begin position="6"/>
        <end position="25"/>
    </location>
</feature>
<evidence type="ECO:0000256" key="6">
    <source>
        <dbReference type="ARBA" id="ARBA00023053"/>
    </source>
</evidence>
<evidence type="ECO:0000259" key="11">
    <source>
        <dbReference type="PROSITE" id="PS50042"/>
    </source>
</evidence>
<evidence type="ECO:0000256" key="1">
    <source>
        <dbReference type="ARBA" id="ARBA00004651"/>
    </source>
</evidence>
<feature type="transmembrane region" description="Helical" evidence="10">
    <location>
        <begin position="200"/>
        <end position="224"/>
    </location>
</feature>
<dbReference type="PROSITE" id="PS50042">
    <property type="entry name" value="CNMP_BINDING_3"/>
    <property type="match status" value="1"/>
</dbReference>
<feature type="domain" description="Cyclic nucleotide-binding" evidence="11">
    <location>
        <begin position="703"/>
        <end position="808"/>
    </location>
</feature>
<feature type="transmembrane region" description="Helical" evidence="10">
    <location>
        <begin position="255"/>
        <end position="275"/>
    </location>
</feature>
<dbReference type="GO" id="GO:0015386">
    <property type="term" value="F:potassium:proton antiporter activity"/>
    <property type="evidence" value="ECO:0007669"/>
    <property type="project" value="TreeGrafter"/>
</dbReference>
<evidence type="ECO:0000256" key="7">
    <source>
        <dbReference type="ARBA" id="ARBA00023065"/>
    </source>
</evidence>
<keyword evidence="2" id="KW-0813">Transport</keyword>
<protein>
    <submittedName>
        <fullName evidence="12">Sodium:proton antiporter</fullName>
    </submittedName>
</protein>
<keyword evidence="3" id="KW-1003">Cell membrane</keyword>
<evidence type="ECO:0000256" key="5">
    <source>
        <dbReference type="ARBA" id="ARBA00022989"/>
    </source>
</evidence>
<dbReference type="EMBL" id="BMIQ01000002">
    <property type="protein sequence ID" value="GGE00927.1"/>
    <property type="molecule type" value="Genomic_DNA"/>
</dbReference>
<dbReference type="GO" id="GO:0005886">
    <property type="term" value="C:plasma membrane"/>
    <property type="evidence" value="ECO:0007669"/>
    <property type="project" value="UniProtKB-SubCell"/>
</dbReference>
<evidence type="ECO:0000256" key="10">
    <source>
        <dbReference type="SAM" id="Phobius"/>
    </source>
</evidence>
<dbReference type="Gene3D" id="2.60.120.10">
    <property type="entry name" value="Jelly Rolls"/>
    <property type="match status" value="1"/>
</dbReference>
<dbReference type="Proteomes" id="UP000644699">
    <property type="component" value="Unassembled WGS sequence"/>
</dbReference>
<keyword evidence="9" id="KW-0739">Sodium transport</keyword>
<dbReference type="GO" id="GO:0015385">
    <property type="term" value="F:sodium:proton antiporter activity"/>
    <property type="evidence" value="ECO:0007669"/>
    <property type="project" value="InterPro"/>
</dbReference>
<evidence type="ECO:0000313" key="13">
    <source>
        <dbReference type="Proteomes" id="UP000644699"/>
    </source>
</evidence>
<dbReference type="InterPro" id="IPR000595">
    <property type="entry name" value="cNMP-bd_dom"/>
</dbReference>
<dbReference type="SUPFAM" id="SSF51206">
    <property type="entry name" value="cAMP-binding domain-like"/>
    <property type="match status" value="1"/>
</dbReference>
<proteinExistence type="predicted"/>
<keyword evidence="6" id="KW-0915">Sodium</keyword>
<keyword evidence="4 10" id="KW-0812">Transmembrane</keyword>
<organism evidence="12 13">
    <name type="scientific">Aureimonas endophytica</name>
    <dbReference type="NCBI Taxonomy" id="2027858"/>
    <lineage>
        <taxon>Bacteria</taxon>
        <taxon>Pseudomonadati</taxon>
        <taxon>Pseudomonadota</taxon>
        <taxon>Alphaproteobacteria</taxon>
        <taxon>Hyphomicrobiales</taxon>
        <taxon>Aurantimonadaceae</taxon>
        <taxon>Aureimonas</taxon>
    </lineage>
</organism>
<dbReference type="InterPro" id="IPR014710">
    <property type="entry name" value="RmlC-like_jellyroll"/>
</dbReference>
<dbReference type="SMART" id="SM00100">
    <property type="entry name" value="cNMP"/>
    <property type="match status" value="1"/>
</dbReference>
<feature type="transmembrane region" description="Helical" evidence="10">
    <location>
        <begin position="70"/>
        <end position="89"/>
    </location>
</feature>
<feature type="transmembrane region" description="Helical" evidence="10">
    <location>
        <begin position="287"/>
        <end position="307"/>
    </location>
</feature>
<reference evidence="12" key="2">
    <citation type="submission" date="2020-09" db="EMBL/GenBank/DDBJ databases">
        <authorList>
            <person name="Sun Q."/>
            <person name="Zhou Y."/>
        </authorList>
    </citation>
    <scope>NUCLEOTIDE SEQUENCE</scope>
    <source>
        <strain evidence="12">CGMCC 1.15367</strain>
    </source>
</reference>
<dbReference type="InterPro" id="IPR018490">
    <property type="entry name" value="cNMP-bd_dom_sf"/>
</dbReference>
<feature type="transmembrane region" description="Helical" evidence="10">
    <location>
        <begin position="101"/>
        <end position="122"/>
    </location>
</feature>
<feature type="transmembrane region" description="Helical" evidence="10">
    <location>
        <begin position="170"/>
        <end position="188"/>
    </location>
</feature>
<name>A0A916ZJG6_9HYPH</name>
<dbReference type="RefSeq" id="WP_188908028.1">
    <property type="nucleotide sequence ID" value="NZ_BMIQ01000002.1"/>
</dbReference>
<dbReference type="AlphaFoldDB" id="A0A916ZJG6"/>
<dbReference type="InterPro" id="IPR006153">
    <property type="entry name" value="Cation/H_exchanger_TM"/>
</dbReference>
<dbReference type="PANTHER" id="PTHR10110">
    <property type="entry name" value="SODIUM/HYDROGEN EXCHANGER"/>
    <property type="match status" value="1"/>
</dbReference>
<comment type="subcellular location">
    <subcellularLocation>
        <location evidence="1">Cell membrane</location>
        <topology evidence="1">Multi-pass membrane protein</topology>
    </subcellularLocation>
</comment>
<dbReference type="Gene3D" id="6.10.140.1330">
    <property type="match status" value="1"/>
</dbReference>
<feature type="transmembrane region" description="Helical" evidence="10">
    <location>
        <begin position="356"/>
        <end position="376"/>
    </location>
</feature>
<evidence type="ECO:0000256" key="2">
    <source>
        <dbReference type="ARBA" id="ARBA00022448"/>
    </source>
</evidence>
<evidence type="ECO:0000256" key="9">
    <source>
        <dbReference type="ARBA" id="ARBA00023201"/>
    </source>
</evidence>
<evidence type="ECO:0000256" key="4">
    <source>
        <dbReference type="ARBA" id="ARBA00022692"/>
    </source>
</evidence>
<dbReference type="Pfam" id="PF00027">
    <property type="entry name" value="cNMP_binding"/>
    <property type="match status" value="1"/>
</dbReference>
<dbReference type="GO" id="GO:0098719">
    <property type="term" value="P:sodium ion import across plasma membrane"/>
    <property type="evidence" value="ECO:0007669"/>
    <property type="project" value="TreeGrafter"/>
</dbReference>
<gene>
    <name evidence="12" type="ORF">GCM10011390_19710</name>
</gene>
<evidence type="ECO:0000313" key="12">
    <source>
        <dbReference type="EMBL" id="GGE00927.1"/>
    </source>
</evidence>
<feature type="transmembrane region" description="Helical" evidence="10">
    <location>
        <begin position="128"/>
        <end position="149"/>
    </location>
</feature>
<feature type="transmembrane region" description="Helical" evidence="10">
    <location>
        <begin position="319"/>
        <end position="344"/>
    </location>
</feature>
<comment type="caution">
    <text evidence="12">The sequence shown here is derived from an EMBL/GenBank/DDBJ whole genome shotgun (WGS) entry which is preliminary data.</text>
</comment>
<dbReference type="PANTHER" id="PTHR10110:SF86">
    <property type="entry name" value="SODIUM_HYDROGEN EXCHANGER 7"/>
    <property type="match status" value="1"/>
</dbReference>
<keyword evidence="13" id="KW-1185">Reference proteome</keyword>
<feature type="transmembrane region" description="Helical" evidence="10">
    <location>
        <begin position="231"/>
        <end position="249"/>
    </location>
</feature>
<dbReference type="Pfam" id="PF00999">
    <property type="entry name" value="Na_H_Exchanger"/>
    <property type="match status" value="1"/>
</dbReference>
<evidence type="ECO:0000256" key="3">
    <source>
        <dbReference type="ARBA" id="ARBA00022475"/>
    </source>
</evidence>
<dbReference type="InterPro" id="IPR018488">
    <property type="entry name" value="cNMP-bd_CS"/>
</dbReference>
<keyword evidence="8 10" id="KW-0472">Membrane</keyword>
<sequence>MTLPTAVILFVAIVALGALAQPAALRLRIPASVVLAFVGIVVGFASHYSLAHPGAILPLEFAEAITNLPIGSSLFLYVFLPTLIFQSALQIDIHRVREDLLPILILALVAVVVATFGVAFAIAPFANVPLFACLILAALVATTDPVAVIGIFKDVGAPERLTRLVEGESLFNDAAAISLFLVFTGALLEPGAFRLSEALLSFVVMPIGGAALGFVLSWALLFLLRFVPDDRLAAISLSLAVPFVAFWVAEHEFHVSGIIALVVAGITLASLAPGRMTPEIWRYLQDIWEQLAAWSAVLIFFMTALLVPKLVAGAQWSDFGLLAILFVAALAARAVILYGLFPLLSRLDLTPPLTAPFRLVTLWGGLRGSMTLALALAVTENPAMPPSIAAFVATLATGYTLLTLFVQGTTLRWLIQRLGLTELPGVDRAVRDIALDATSARVAALSREMAERFGAKSGEACAAPETSLDGMRADGGAEGLSAEERATLALISLTARERDLILSHFARRTVSPSIARWLVSDARRRLDAVRASGAAGYREITADETAFIWLDRVAVTLQRRFGINRPLGRRLAARFQKLMETVLILDDLLSFAETGVQPVLGAEAAEAARALVAERREQLDREIAAVRLQYPQYVRELERWIIDRSLHALELAEIADMRATGLINQEVERDALKGLNDRRGPALRSPDLDLSVDSRELLDQCSLFAPLGEADKTELARLLRPSFEVPGIPIITRGERGMDAYFISSGAVEIDTGTGRHRLGRGDFFGELALLFDVRRTATVRAIAYSTMLRLSKVDFDAFLATHPDLRKSIEAIGQSRLAENARTDPVAAE</sequence>
<keyword evidence="7" id="KW-0406">Ion transport</keyword>
<dbReference type="PROSITE" id="PS00889">
    <property type="entry name" value="CNMP_BINDING_2"/>
    <property type="match status" value="1"/>
</dbReference>
<reference evidence="12" key="1">
    <citation type="journal article" date="2014" name="Int. J. Syst. Evol. Microbiol.">
        <title>Complete genome sequence of Corynebacterium casei LMG S-19264T (=DSM 44701T), isolated from a smear-ripened cheese.</title>
        <authorList>
            <consortium name="US DOE Joint Genome Institute (JGI-PGF)"/>
            <person name="Walter F."/>
            <person name="Albersmeier A."/>
            <person name="Kalinowski J."/>
            <person name="Ruckert C."/>
        </authorList>
    </citation>
    <scope>NUCLEOTIDE SEQUENCE</scope>
    <source>
        <strain evidence="12">CGMCC 1.15367</strain>
    </source>
</reference>
<feature type="transmembrane region" description="Helical" evidence="10">
    <location>
        <begin position="32"/>
        <end position="50"/>
    </location>
</feature>
<dbReference type="InterPro" id="IPR018422">
    <property type="entry name" value="Cation/H_exchanger_CPA1"/>
</dbReference>
<dbReference type="GO" id="GO:0051453">
    <property type="term" value="P:regulation of intracellular pH"/>
    <property type="evidence" value="ECO:0007669"/>
    <property type="project" value="TreeGrafter"/>
</dbReference>
<dbReference type="CDD" id="cd00038">
    <property type="entry name" value="CAP_ED"/>
    <property type="match status" value="1"/>
</dbReference>